<dbReference type="EMBL" id="BSNI01000002">
    <property type="protein sequence ID" value="GLQ18807.1"/>
    <property type="molecule type" value="Genomic_DNA"/>
</dbReference>
<dbReference type="InterPro" id="IPR036390">
    <property type="entry name" value="WH_DNA-bd_sf"/>
</dbReference>
<dbReference type="PANTHER" id="PTHR42756">
    <property type="entry name" value="TRANSCRIPTIONAL REGULATOR, MARR"/>
    <property type="match status" value="1"/>
</dbReference>
<keyword evidence="1" id="KW-0805">Transcription regulation</keyword>
<feature type="domain" description="HTH marR-type" evidence="4">
    <location>
        <begin position="2"/>
        <end position="137"/>
    </location>
</feature>
<sequence length="145" mass="16377">MESEIEKCLLRNTRAAARVMTRRFAEHMREFDVSTEQFSLLASLVGTDHNSVSALAEFLAIERTTLTRNLALLEKKGLVKLVAARKGNARTVQLTPSGRQLMTDMTPAWRQAQNMAFKRVTREEVDQALDVLRRITAELSRAESS</sequence>
<comment type="caution">
    <text evidence="5">The sequence shown here is derived from an EMBL/GenBank/DDBJ whole genome shotgun (WGS) entry which is preliminary data.</text>
</comment>
<dbReference type="PROSITE" id="PS50995">
    <property type="entry name" value="HTH_MARR_2"/>
    <property type="match status" value="1"/>
</dbReference>
<protein>
    <recommendedName>
        <fullName evidence="4">HTH marR-type domain-containing protein</fullName>
    </recommendedName>
</protein>
<dbReference type="Proteomes" id="UP001161405">
    <property type="component" value="Unassembled WGS sequence"/>
</dbReference>
<evidence type="ECO:0000256" key="1">
    <source>
        <dbReference type="ARBA" id="ARBA00023015"/>
    </source>
</evidence>
<dbReference type="SUPFAM" id="SSF46785">
    <property type="entry name" value="Winged helix' DNA-binding domain"/>
    <property type="match status" value="1"/>
</dbReference>
<evidence type="ECO:0000259" key="4">
    <source>
        <dbReference type="PROSITE" id="PS50995"/>
    </source>
</evidence>
<reference evidence="5" key="2">
    <citation type="submission" date="2023-01" db="EMBL/GenBank/DDBJ databases">
        <title>Draft genome sequence of Maritalea porphyrae strain NBRC 107169.</title>
        <authorList>
            <person name="Sun Q."/>
            <person name="Mori K."/>
        </authorList>
    </citation>
    <scope>NUCLEOTIDE SEQUENCE</scope>
    <source>
        <strain evidence="5">NBRC 107169</strain>
    </source>
</reference>
<accession>A0ABQ5UUM8</accession>
<evidence type="ECO:0000256" key="2">
    <source>
        <dbReference type="ARBA" id="ARBA00023125"/>
    </source>
</evidence>
<keyword evidence="2" id="KW-0238">DNA-binding</keyword>
<evidence type="ECO:0000313" key="5">
    <source>
        <dbReference type="EMBL" id="GLQ18807.1"/>
    </source>
</evidence>
<dbReference type="Pfam" id="PF12802">
    <property type="entry name" value="MarR_2"/>
    <property type="match status" value="1"/>
</dbReference>
<reference evidence="5" key="1">
    <citation type="journal article" date="2014" name="Int. J. Syst. Evol. Microbiol.">
        <title>Complete genome of a new Firmicutes species belonging to the dominant human colonic microbiota ('Ruminococcus bicirculans') reveals two chromosomes and a selective capacity to utilize plant glucans.</title>
        <authorList>
            <consortium name="NISC Comparative Sequencing Program"/>
            <person name="Wegmann U."/>
            <person name="Louis P."/>
            <person name="Goesmann A."/>
            <person name="Henrissat B."/>
            <person name="Duncan S.H."/>
            <person name="Flint H.J."/>
        </authorList>
    </citation>
    <scope>NUCLEOTIDE SEQUENCE</scope>
    <source>
        <strain evidence="5">NBRC 107169</strain>
    </source>
</reference>
<dbReference type="InterPro" id="IPR036388">
    <property type="entry name" value="WH-like_DNA-bd_sf"/>
</dbReference>
<dbReference type="Gene3D" id="1.10.10.10">
    <property type="entry name" value="Winged helix-like DNA-binding domain superfamily/Winged helix DNA-binding domain"/>
    <property type="match status" value="1"/>
</dbReference>
<evidence type="ECO:0000256" key="3">
    <source>
        <dbReference type="ARBA" id="ARBA00023163"/>
    </source>
</evidence>
<gene>
    <name evidence="5" type="ORF">GCM10007879_30560</name>
</gene>
<dbReference type="InterPro" id="IPR000835">
    <property type="entry name" value="HTH_MarR-typ"/>
</dbReference>
<name>A0ABQ5UUM8_9HYPH</name>
<dbReference type="RefSeq" id="WP_284365890.1">
    <property type="nucleotide sequence ID" value="NZ_BSNI01000002.1"/>
</dbReference>
<keyword evidence="6" id="KW-1185">Reference proteome</keyword>
<proteinExistence type="predicted"/>
<dbReference type="PRINTS" id="PR00598">
    <property type="entry name" value="HTHMARR"/>
</dbReference>
<organism evidence="5 6">
    <name type="scientific">Maritalea porphyrae</name>
    <dbReference type="NCBI Taxonomy" id="880732"/>
    <lineage>
        <taxon>Bacteria</taxon>
        <taxon>Pseudomonadati</taxon>
        <taxon>Pseudomonadota</taxon>
        <taxon>Alphaproteobacteria</taxon>
        <taxon>Hyphomicrobiales</taxon>
        <taxon>Devosiaceae</taxon>
        <taxon>Maritalea</taxon>
    </lineage>
</organism>
<evidence type="ECO:0000313" key="6">
    <source>
        <dbReference type="Proteomes" id="UP001161405"/>
    </source>
</evidence>
<dbReference type="PANTHER" id="PTHR42756:SF1">
    <property type="entry name" value="TRANSCRIPTIONAL REPRESSOR OF EMRAB OPERON"/>
    <property type="match status" value="1"/>
</dbReference>
<dbReference type="SMART" id="SM00347">
    <property type="entry name" value="HTH_MARR"/>
    <property type="match status" value="1"/>
</dbReference>
<keyword evidence="3" id="KW-0804">Transcription</keyword>